<organism evidence="5 6">
    <name type="scientific">Nitrosomonas mobilis</name>
    <dbReference type="NCBI Taxonomy" id="51642"/>
    <lineage>
        <taxon>Bacteria</taxon>
        <taxon>Pseudomonadati</taxon>
        <taxon>Pseudomonadota</taxon>
        <taxon>Betaproteobacteria</taxon>
        <taxon>Nitrosomonadales</taxon>
        <taxon>Nitrosomonadaceae</taxon>
        <taxon>Nitrosomonas</taxon>
    </lineage>
</organism>
<dbReference type="PANTHER" id="PTHR35528">
    <property type="entry name" value="BLL1675 PROTEIN"/>
    <property type="match status" value="1"/>
</dbReference>
<evidence type="ECO:0000313" key="5">
    <source>
        <dbReference type="EMBL" id="SCZ85975.1"/>
    </source>
</evidence>
<keyword evidence="6" id="KW-1185">Reference proteome</keyword>
<proteinExistence type="predicted"/>
<dbReference type="GO" id="GO:0006310">
    <property type="term" value="P:DNA recombination"/>
    <property type="evidence" value="ECO:0007669"/>
    <property type="project" value="UniProtKB-KW"/>
</dbReference>
<dbReference type="OrthoDB" id="8559598at2"/>
<evidence type="ECO:0000256" key="2">
    <source>
        <dbReference type="ARBA" id="ARBA00023125"/>
    </source>
</evidence>
<dbReference type="NCBIfam" id="NF033587">
    <property type="entry name" value="transpos_IS6"/>
    <property type="match status" value="1"/>
</dbReference>
<dbReference type="InterPro" id="IPR052183">
    <property type="entry name" value="IS_Transposase"/>
</dbReference>
<keyword evidence="1" id="KW-0815">Transposition</keyword>
<dbReference type="GO" id="GO:0003677">
    <property type="term" value="F:DNA binding"/>
    <property type="evidence" value="ECO:0007669"/>
    <property type="project" value="UniProtKB-KW"/>
</dbReference>
<evidence type="ECO:0000256" key="3">
    <source>
        <dbReference type="ARBA" id="ARBA00023172"/>
    </source>
</evidence>
<dbReference type="PANTHER" id="PTHR35528:SF3">
    <property type="entry name" value="BLL1675 PROTEIN"/>
    <property type="match status" value="1"/>
</dbReference>
<dbReference type="EMBL" id="FMWO01000055">
    <property type="protein sequence ID" value="SCZ85975.1"/>
    <property type="molecule type" value="Genomic_DNA"/>
</dbReference>
<sequence>MVLLHAYCKKMRFPIDVILICIRWYAAYPLSCRHLEEMMEERGVTVDHSTVSRWAIRFLPLLEKIFIKYKRPVGGSWRMDGIYIKVKGVWKYFHRAVDKEGNTIDFLLKVKRDIAATMRFFKKAINSNDMPEKVAMDKRGANQADIDQIIKNNGASIVVRRVKYLNNIVE</sequence>
<evidence type="ECO:0000259" key="4">
    <source>
        <dbReference type="Pfam" id="PF13610"/>
    </source>
</evidence>
<dbReference type="Proteomes" id="UP000198729">
    <property type="component" value="Unassembled WGS sequence"/>
</dbReference>
<name>A0A1G5SFJ6_9PROT</name>
<dbReference type="GO" id="GO:0032196">
    <property type="term" value="P:transposition"/>
    <property type="evidence" value="ECO:0007669"/>
    <property type="project" value="UniProtKB-KW"/>
</dbReference>
<reference evidence="5 6" key="1">
    <citation type="submission" date="2016-10" db="EMBL/GenBank/DDBJ databases">
        <authorList>
            <person name="de Groot N.N."/>
        </authorList>
    </citation>
    <scope>NUCLEOTIDE SEQUENCE [LARGE SCALE GENOMIC DNA]</scope>
    <source>
        <strain evidence="5">1</strain>
    </source>
</reference>
<accession>A0A1G5SFJ6</accession>
<keyword evidence="3" id="KW-0233">DNA recombination</keyword>
<evidence type="ECO:0000256" key="1">
    <source>
        <dbReference type="ARBA" id="ARBA00022578"/>
    </source>
</evidence>
<dbReference type="AlphaFoldDB" id="A0A1G5SFJ6"/>
<dbReference type="InterPro" id="IPR047930">
    <property type="entry name" value="Transpos_IS6"/>
</dbReference>
<dbReference type="STRING" id="51642.NSMM_470044"/>
<feature type="domain" description="DDE" evidence="4">
    <location>
        <begin position="76"/>
        <end position="170"/>
    </location>
</feature>
<protein>
    <submittedName>
        <fullName evidence="5">Integrase</fullName>
    </submittedName>
</protein>
<keyword evidence="2" id="KW-0238">DNA-binding</keyword>
<evidence type="ECO:0000313" key="6">
    <source>
        <dbReference type="Proteomes" id="UP000198729"/>
    </source>
</evidence>
<gene>
    <name evidence="5" type="ORF">NSMM_470044</name>
</gene>
<dbReference type="Pfam" id="PF13610">
    <property type="entry name" value="DDE_Tnp_IS240"/>
    <property type="match status" value="1"/>
</dbReference>
<dbReference type="InterPro" id="IPR032874">
    <property type="entry name" value="DDE_dom"/>
</dbReference>